<dbReference type="CDD" id="cd12965">
    <property type="entry name" value="CBM-Eb_CBM-Fb"/>
    <property type="match status" value="1"/>
</dbReference>
<reference evidence="4 5" key="1">
    <citation type="journal article" date="2021" name="Sci. Rep.">
        <title>The distribution of antibiotic resistance genes in chicken gut microbiota commensals.</title>
        <authorList>
            <person name="Juricova H."/>
            <person name="Matiasovicova J."/>
            <person name="Kubasova T."/>
            <person name="Cejkova D."/>
            <person name="Rychlik I."/>
        </authorList>
    </citation>
    <scope>NUCLEOTIDE SEQUENCE [LARGE SCALE GENOMIC DNA]</scope>
    <source>
        <strain evidence="4 5">An819</strain>
    </source>
</reference>
<evidence type="ECO:0000313" key="4">
    <source>
        <dbReference type="EMBL" id="MBM6662364.1"/>
    </source>
</evidence>
<organism evidence="4 5">
    <name type="scientific">Marseilla massiliensis</name>
    <dbReference type="NCBI Taxonomy" id="1841864"/>
    <lineage>
        <taxon>Bacteria</taxon>
        <taxon>Pseudomonadati</taxon>
        <taxon>Bacteroidota</taxon>
        <taxon>Bacteroidia</taxon>
        <taxon>Bacteroidales</taxon>
        <taxon>Prevotellaceae</taxon>
        <taxon>Marseilla</taxon>
    </lineage>
</organism>
<proteinExistence type="predicted"/>
<dbReference type="PROSITE" id="PS51257">
    <property type="entry name" value="PROKAR_LIPOPROTEIN"/>
    <property type="match status" value="1"/>
</dbReference>
<dbReference type="CDD" id="cd12966">
    <property type="entry name" value="CBM-Ec_CBM-Fc"/>
    <property type="match status" value="1"/>
</dbReference>
<name>A0A939B5F2_9BACT</name>
<dbReference type="AlphaFoldDB" id="A0A939B5F2"/>
<dbReference type="GO" id="GO:2001070">
    <property type="term" value="F:starch binding"/>
    <property type="evidence" value="ECO:0007669"/>
    <property type="project" value="InterPro"/>
</dbReference>
<evidence type="ECO:0000313" key="5">
    <source>
        <dbReference type="Proteomes" id="UP000764045"/>
    </source>
</evidence>
<gene>
    <name evidence="4" type="ORF">H6B30_11490</name>
</gene>
<accession>A0A939B5F2</accession>
<dbReference type="Pfam" id="PF16411">
    <property type="entry name" value="SusF_SusE"/>
    <property type="match status" value="2"/>
</dbReference>
<dbReference type="InterPro" id="IPR032187">
    <property type="entry name" value="SusF/SusE-like_C"/>
</dbReference>
<dbReference type="Proteomes" id="UP000764045">
    <property type="component" value="Unassembled WGS sequence"/>
</dbReference>
<feature type="signal peptide" evidence="1">
    <location>
        <begin position="1"/>
        <end position="22"/>
    </location>
</feature>
<dbReference type="InterPro" id="IPR025970">
    <property type="entry name" value="SusE"/>
</dbReference>
<dbReference type="RefSeq" id="WP_205110735.1">
    <property type="nucleotide sequence ID" value="NZ_JACJJL010000020.1"/>
</dbReference>
<dbReference type="EMBL" id="JACJJL010000020">
    <property type="protein sequence ID" value="MBM6662364.1"/>
    <property type="molecule type" value="Genomic_DNA"/>
</dbReference>
<keyword evidence="5" id="KW-1185">Reference proteome</keyword>
<keyword evidence="1" id="KW-0732">Signal</keyword>
<evidence type="ECO:0000256" key="1">
    <source>
        <dbReference type="SAM" id="SignalP"/>
    </source>
</evidence>
<sequence>MNKIIKSMLMMVVGLGLLTACSDDTDSNPTVVTPTKFVLNTPAAANQPIDLTNSTTVNLTCSQPDYGFPASTGYTVQVSLKSDMSDSIEIAQVFSSVNINLDAYTLASALTQLELSEGKTEQDFPLVSKVYLRLKAQMLTSTNSPVPGTEILSNVISLDKVMFEFSLPPVTVPEKLYVMGNFTDGKWDKAVEMVMVNGTTNVFWAMVYVDADGIMFNSAMAYDGNEVGYAGLNSVSGDLASQIKDNGGKIASDKPQWTLMVVSASVSGRTILYDVQFLKPEVWLMGPCIGDKDWKEQNPAGLFSVPADAKGSFESPAFTGAVPGGDGDGVRVYVKVPGYDWWKSEFIVISGKIVYRGTGGDQQRVAGSVGQKMYLNFATGTGEIK</sequence>
<evidence type="ECO:0000259" key="3">
    <source>
        <dbReference type="Pfam" id="PF16411"/>
    </source>
</evidence>
<protein>
    <submittedName>
        <fullName evidence="4">SusF/SusE family outer membrane protein</fullName>
    </submittedName>
</protein>
<feature type="domain" description="Outer membrane protein SusF/SusE-like C-terminal" evidence="3">
    <location>
        <begin position="175"/>
        <end position="264"/>
    </location>
</feature>
<feature type="domain" description="Outer membrane protein SusF/SusE-like C-terminal" evidence="3">
    <location>
        <begin position="281"/>
        <end position="383"/>
    </location>
</feature>
<comment type="caution">
    <text evidence="4">The sequence shown here is derived from an EMBL/GenBank/DDBJ whole genome shotgun (WGS) entry which is preliminary data.</text>
</comment>
<feature type="chain" id="PRO_5037765150" evidence="1">
    <location>
        <begin position="23"/>
        <end position="385"/>
    </location>
</feature>
<evidence type="ECO:0000259" key="2">
    <source>
        <dbReference type="Pfam" id="PF14292"/>
    </source>
</evidence>
<dbReference type="GO" id="GO:0019867">
    <property type="term" value="C:outer membrane"/>
    <property type="evidence" value="ECO:0007669"/>
    <property type="project" value="InterPro"/>
</dbReference>
<dbReference type="Gene3D" id="2.60.40.3620">
    <property type="match status" value="1"/>
</dbReference>
<dbReference type="Pfam" id="PF14292">
    <property type="entry name" value="SusE"/>
    <property type="match status" value="1"/>
</dbReference>
<dbReference type="Gene3D" id="2.60.40.3610">
    <property type="match status" value="1"/>
</dbReference>
<feature type="domain" description="SusE outer membrane protein" evidence="2">
    <location>
        <begin position="26"/>
        <end position="133"/>
    </location>
</feature>